<evidence type="ECO:0000256" key="1">
    <source>
        <dbReference type="SAM" id="MobiDB-lite"/>
    </source>
</evidence>
<reference evidence="2 3" key="1">
    <citation type="journal article" date="2006" name="Nature">
        <title>Insights from the genome of the biotrophic fungal plant pathogen Ustilago maydis.</title>
        <authorList>
            <person name="Kamper J."/>
            <person name="Kahmann R."/>
            <person name="Bolker M."/>
            <person name="Ma L.J."/>
            <person name="Brefort T."/>
            <person name="Saville B.J."/>
            <person name="Banuett F."/>
            <person name="Kronstad J.W."/>
            <person name="Gold S.E."/>
            <person name="Muller O."/>
            <person name="Perlin M.H."/>
            <person name="Wosten H.A."/>
            <person name="de Vries R."/>
            <person name="Ruiz-Herrera J."/>
            <person name="Reynaga-Pena C.G."/>
            <person name="Snetselaar K."/>
            <person name="McCann M."/>
            <person name="Perez-Martin J."/>
            <person name="Feldbrugge M."/>
            <person name="Basse C.W."/>
            <person name="Steinberg G."/>
            <person name="Ibeas J.I."/>
            <person name="Holloman W."/>
            <person name="Guzman P."/>
            <person name="Farman M."/>
            <person name="Stajich J.E."/>
            <person name="Sentandreu R."/>
            <person name="Gonzalez-Prieto J.M."/>
            <person name="Kennell J.C."/>
            <person name="Molina L."/>
            <person name="Schirawski J."/>
            <person name="Mendoza-Mendoza A."/>
            <person name="Greilinger D."/>
            <person name="Munch K."/>
            <person name="Rossel N."/>
            <person name="Scherer M."/>
            <person name="Vranes M."/>
            <person name="Ladendorf O."/>
            <person name="Vincon V."/>
            <person name="Fuchs U."/>
            <person name="Sandrock B."/>
            <person name="Meng S."/>
            <person name="Ho E.C."/>
            <person name="Cahill M.J."/>
            <person name="Boyce K.J."/>
            <person name="Klose J."/>
            <person name="Klosterman S.J."/>
            <person name="Deelstra H.J."/>
            <person name="Ortiz-Castellanos L."/>
            <person name="Li W."/>
            <person name="Sanchez-Alonso P."/>
            <person name="Schreier P.H."/>
            <person name="Hauser-Hahn I."/>
            <person name="Vaupel M."/>
            <person name="Koopmann E."/>
            <person name="Friedrich G."/>
            <person name="Voss H."/>
            <person name="Schluter T."/>
            <person name="Margolis J."/>
            <person name="Platt D."/>
            <person name="Swimmer C."/>
            <person name="Gnirke A."/>
            <person name="Chen F."/>
            <person name="Vysotskaia V."/>
            <person name="Mannhaupt G."/>
            <person name="Guldener U."/>
            <person name="Munsterkotter M."/>
            <person name="Haase D."/>
            <person name="Oesterheld M."/>
            <person name="Mewes H.W."/>
            <person name="Mauceli E.W."/>
            <person name="DeCaprio D."/>
            <person name="Wade C.M."/>
            <person name="Butler J."/>
            <person name="Young S."/>
            <person name="Jaffe D.B."/>
            <person name="Calvo S."/>
            <person name="Nusbaum C."/>
            <person name="Galagan J."/>
            <person name="Birren B.W."/>
        </authorList>
    </citation>
    <scope>NUCLEOTIDE SEQUENCE [LARGE SCALE GENOMIC DNA]</scope>
    <source>
        <strain evidence="3">DSM 14603 / FGSC 9021 / UM521</strain>
    </source>
</reference>
<dbReference type="RefSeq" id="XP_011386709.1">
    <property type="nucleotide sequence ID" value="XM_011388407.1"/>
</dbReference>
<accession>A0A0D1CZX8</accession>
<dbReference type="AlphaFoldDB" id="A0A0D1CZX8"/>
<gene>
    <name evidence="2" type="ORF">UMAG_10960</name>
</gene>
<evidence type="ECO:0000313" key="3">
    <source>
        <dbReference type="Proteomes" id="UP000000561"/>
    </source>
</evidence>
<proteinExistence type="predicted"/>
<dbReference type="VEuPathDB" id="FungiDB:UMAG_10960"/>
<sequence>MIALTVVPRRLECWRDTDIDMLVCFSIQDRGAHVKLSGVESVATRKSEKHAYSLKADDKVERLIIAQAKSVCMSLSNQSCFVLGSTALSSGSCAGTRRQPWAHGSHSHGGPMRFMIDNYAGHDEVCWRFTIPYDATRLAMKLTMDCCMRRWRQRDDTDESERHAGKADGWRADLFKTFDHLERSGILLLLHSCDDSATPPRQSRSAQMSDSPSGSPLLLHRLPFKAIEKDFQQVDSDHAVDD</sequence>
<dbReference type="Proteomes" id="UP000000561">
    <property type="component" value="Chromosome 1"/>
</dbReference>
<name>A0A0D1CZX8_MYCMD</name>
<feature type="region of interest" description="Disordered" evidence="1">
    <location>
        <begin position="198"/>
        <end position="217"/>
    </location>
</feature>
<feature type="compositionally biased region" description="Polar residues" evidence="1">
    <location>
        <begin position="199"/>
        <end position="214"/>
    </location>
</feature>
<dbReference type="InParanoid" id="A0A0D1CZX8"/>
<organism evidence="2 3">
    <name type="scientific">Mycosarcoma maydis</name>
    <name type="common">Corn smut fungus</name>
    <name type="synonym">Ustilago maydis</name>
    <dbReference type="NCBI Taxonomy" id="5270"/>
    <lineage>
        <taxon>Eukaryota</taxon>
        <taxon>Fungi</taxon>
        <taxon>Dikarya</taxon>
        <taxon>Basidiomycota</taxon>
        <taxon>Ustilaginomycotina</taxon>
        <taxon>Ustilaginomycetes</taxon>
        <taxon>Ustilaginales</taxon>
        <taxon>Ustilaginaceae</taxon>
        <taxon>Mycosarcoma</taxon>
    </lineage>
</organism>
<evidence type="ECO:0000313" key="2">
    <source>
        <dbReference type="EMBL" id="KIS71823.1"/>
    </source>
</evidence>
<dbReference type="KEGG" id="uma:UMAG_10960"/>
<dbReference type="EMBL" id="CM003140">
    <property type="protein sequence ID" value="KIS71823.1"/>
    <property type="molecule type" value="Genomic_DNA"/>
</dbReference>
<keyword evidence="3" id="KW-1185">Reference proteome</keyword>
<protein>
    <submittedName>
        <fullName evidence="2">Uncharacterized protein</fullName>
    </submittedName>
</protein>
<dbReference type="GeneID" id="23566909"/>